<keyword evidence="1" id="KW-0547">Nucleotide-binding</keyword>
<feature type="transmembrane region" description="Helical" evidence="3">
    <location>
        <begin position="36"/>
        <end position="57"/>
    </location>
</feature>
<dbReference type="PANTHER" id="PTHR44329:SF298">
    <property type="entry name" value="MIXED LINEAGE KINASE DOMAIN-LIKE PROTEIN"/>
    <property type="match status" value="1"/>
</dbReference>
<reference evidence="5" key="1">
    <citation type="submission" date="2019-03" db="EMBL/GenBank/DDBJ databases">
        <title>Long read genome sequence of the mycoparasitic Pythium oligandrum ATCC 38472 isolated from sugarbeet rhizosphere.</title>
        <authorList>
            <person name="Gaulin E."/>
        </authorList>
    </citation>
    <scope>NUCLEOTIDE SEQUENCE</scope>
    <source>
        <strain evidence="5">ATCC 38472_TT</strain>
    </source>
</reference>
<name>A0A8K1FFV9_PYTOL</name>
<dbReference type="EMBL" id="SPLM01000074">
    <property type="protein sequence ID" value="TMW62100.1"/>
    <property type="molecule type" value="Genomic_DNA"/>
</dbReference>
<gene>
    <name evidence="5" type="ORF">Poli38472_009593</name>
</gene>
<dbReference type="Gene3D" id="3.30.200.20">
    <property type="entry name" value="Phosphorylase Kinase, domain 1"/>
    <property type="match status" value="1"/>
</dbReference>
<keyword evidence="3" id="KW-1133">Transmembrane helix</keyword>
<dbReference type="Gene3D" id="1.10.510.10">
    <property type="entry name" value="Transferase(Phosphotransferase) domain 1"/>
    <property type="match status" value="1"/>
</dbReference>
<dbReference type="GO" id="GO:0004674">
    <property type="term" value="F:protein serine/threonine kinase activity"/>
    <property type="evidence" value="ECO:0007669"/>
    <property type="project" value="TreeGrafter"/>
</dbReference>
<dbReference type="Pfam" id="PF07714">
    <property type="entry name" value="PK_Tyr_Ser-Thr"/>
    <property type="match status" value="1"/>
</dbReference>
<dbReference type="AlphaFoldDB" id="A0A8K1FFV9"/>
<keyword evidence="3" id="KW-0472">Membrane</keyword>
<dbReference type="InterPro" id="IPR051681">
    <property type="entry name" value="Ser/Thr_Kinases-Pseudokinases"/>
</dbReference>
<evidence type="ECO:0000259" key="4">
    <source>
        <dbReference type="PROSITE" id="PS50011"/>
    </source>
</evidence>
<evidence type="ECO:0000256" key="3">
    <source>
        <dbReference type="SAM" id="Phobius"/>
    </source>
</evidence>
<dbReference type="PANTHER" id="PTHR44329">
    <property type="entry name" value="SERINE/THREONINE-PROTEIN KINASE TNNI3K-RELATED"/>
    <property type="match status" value="1"/>
</dbReference>
<comment type="caution">
    <text evidence="5">The sequence shown here is derived from an EMBL/GenBank/DDBJ whole genome shotgun (WGS) entry which is preliminary data.</text>
</comment>
<dbReference type="InterPro" id="IPR011009">
    <property type="entry name" value="Kinase-like_dom_sf"/>
</dbReference>
<evidence type="ECO:0000256" key="1">
    <source>
        <dbReference type="ARBA" id="ARBA00022741"/>
    </source>
</evidence>
<keyword evidence="6" id="KW-1185">Reference proteome</keyword>
<dbReference type="OrthoDB" id="41771at2759"/>
<dbReference type="SUPFAM" id="SSF56112">
    <property type="entry name" value="Protein kinase-like (PK-like)"/>
    <property type="match status" value="1"/>
</dbReference>
<dbReference type="PROSITE" id="PS50011">
    <property type="entry name" value="PROTEIN_KINASE_DOM"/>
    <property type="match status" value="1"/>
</dbReference>
<dbReference type="Proteomes" id="UP000794436">
    <property type="component" value="Unassembled WGS sequence"/>
</dbReference>
<feature type="domain" description="Protein kinase" evidence="4">
    <location>
        <begin position="152"/>
        <end position="419"/>
    </location>
</feature>
<keyword evidence="2" id="KW-0067">ATP-binding</keyword>
<evidence type="ECO:0000256" key="2">
    <source>
        <dbReference type="ARBA" id="ARBA00022840"/>
    </source>
</evidence>
<dbReference type="GO" id="GO:0005524">
    <property type="term" value="F:ATP binding"/>
    <property type="evidence" value="ECO:0007669"/>
    <property type="project" value="UniProtKB-KW"/>
</dbReference>
<keyword evidence="3" id="KW-0812">Transmembrane</keyword>
<organism evidence="5 6">
    <name type="scientific">Pythium oligandrum</name>
    <name type="common">Mycoparasitic fungus</name>
    <dbReference type="NCBI Taxonomy" id="41045"/>
    <lineage>
        <taxon>Eukaryota</taxon>
        <taxon>Sar</taxon>
        <taxon>Stramenopiles</taxon>
        <taxon>Oomycota</taxon>
        <taxon>Peronosporomycetes</taxon>
        <taxon>Pythiales</taxon>
        <taxon>Pythiaceae</taxon>
        <taxon>Pythium</taxon>
    </lineage>
</organism>
<accession>A0A8K1FFV9</accession>
<dbReference type="InterPro" id="IPR000719">
    <property type="entry name" value="Prot_kinase_dom"/>
</dbReference>
<sequence length="423" mass="48035">MGRRAAPLLEMPSARGNTRWRVIAAGRWRMWDVLKLSVIAVVVLVFGWNVSMLSAIVHRPVSSMETPSILRLHEATEETKTTTPPTTAPLLRVEEEKVASVVSTAAVTPNVKKPWFLEPDWYKLETGCDFSEAVRIFDPSQLEINCDNVGQLELGEFLGQGFWRQVFKTKWNGREVAVKVVKAKLMDRGDIIPRHVEEAAAIFGIRHEPNIVSLVGWCNTTVVVEYVPTKLDELVFDPDLEVTVHRALELARDAAHGLAQLHQAPGGPFAHTDIQTRQFLVDDHGRLKLNDFNRVKYTGSCLLPGQSNMKCYSKTSVAKGKWRSPEEYLKLDIDEKADIYSLSLVLWSLRSRVKPFDNLDRETVYDQVPKGMRPDVKAMEDFPQEMQDLIVRSWHHDPEKRPSSLEMAKEIDRILQNYVAAQS</sequence>
<evidence type="ECO:0000313" key="5">
    <source>
        <dbReference type="EMBL" id="TMW62100.1"/>
    </source>
</evidence>
<protein>
    <recommendedName>
        <fullName evidence="4">Protein kinase domain-containing protein</fullName>
    </recommendedName>
</protein>
<evidence type="ECO:0000313" key="6">
    <source>
        <dbReference type="Proteomes" id="UP000794436"/>
    </source>
</evidence>
<dbReference type="InterPro" id="IPR001245">
    <property type="entry name" value="Ser-Thr/Tyr_kinase_cat_dom"/>
</dbReference>
<proteinExistence type="predicted"/>